<keyword evidence="1" id="KW-0812">Transmembrane</keyword>
<feature type="transmembrane region" description="Helical" evidence="1">
    <location>
        <begin position="35"/>
        <end position="57"/>
    </location>
</feature>
<accession>A0A0S7BDG4</accession>
<dbReference type="Proteomes" id="UP000055060">
    <property type="component" value="Unassembled WGS sequence"/>
</dbReference>
<evidence type="ECO:0000313" key="2">
    <source>
        <dbReference type="EMBL" id="GAP12499.1"/>
    </source>
</evidence>
<feature type="transmembrane region" description="Helical" evidence="1">
    <location>
        <begin position="94"/>
        <end position="117"/>
    </location>
</feature>
<keyword evidence="1" id="KW-1133">Transmembrane helix</keyword>
<name>A0A0S7BDG4_9CHLR</name>
<dbReference type="SUPFAM" id="SSF81324">
    <property type="entry name" value="Voltage-gated potassium channels"/>
    <property type="match status" value="1"/>
</dbReference>
<feature type="transmembrane region" description="Helical" evidence="1">
    <location>
        <begin position="63"/>
        <end position="82"/>
    </location>
</feature>
<evidence type="ECO:0008006" key="4">
    <source>
        <dbReference type="Google" id="ProtNLM"/>
    </source>
</evidence>
<protein>
    <recommendedName>
        <fullName evidence="4">Ion channel</fullName>
    </recommendedName>
</protein>
<dbReference type="EMBL" id="DF967972">
    <property type="protein sequence ID" value="GAP12499.1"/>
    <property type="molecule type" value="Genomic_DNA"/>
</dbReference>
<dbReference type="AlphaFoldDB" id="A0A0S7BDG4"/>
<sequence length="140" mass="15508">MRAIRRPGSTGKVWNPMFEHHRQPLLPRSAYLRRLARFSSIAFLIILGSIAIGMAGYHVFEGLSWIDAFVNAAMILGGMGPVNPLRTTAGKLFAGFYALYSGLVFLLVAGVLFAPIFHRFLHRFHLEIESGSSKKSSTQS</sequence>
<proteinExistence type="predicted"/>
<reference evidence="2" key="1">
    <citation type="submission" date="2015-07" db="EMBL/GenBank/DDBJ databases">
        <title>Draft Genome Sequences of Anaerolinea thermolimosa IMO-1, Bellilinea caldifistulae GOMI-1, Leptolinea tardivitalis YMTK-2, Levilinea saccharolytica KIBI-1,Longilinea arvoryzae KOME-1, Previously Described as Members of the Anaerolineaceae (Chloroflexi).</title>
        <authorList>
            <person name="Sekiguchi Y."/>
            <person name="Ohashi A."/>
            <person name="Matsuura N."/>
            <person name="Tourlousse M.D."/>
        </authorList>
    </citation>
    <scope>NUCLEOTIDE SEQUENCE [LARGE SCALE GENOMIC DNA]</scope>
    <source>
        <strain evidence="2">KOME-1</strain>
    </source>
</reference>
<keyword evidence="1" id="KW-0472">Membrane</keyword>
<evidence type="ECO:0000256" key="1">
    <source>
        <dbReference type="SAM" id="Phobius"/>
    </source>
</evidence>
<dbReference type="STRING" id="360412.LARV_00234"/>
<gene>
    <name evidence="2" type="ORF">LARV_00234</name>
</gene>
<evidence type="ECO:0000313" key="3">
    <source>
        <dbReference type="Proteomes" id="UP000055060"/>
    </source>
</evidence>
<organism evidence="2">
    <name type="scientific">Longilinea arvoryzae</name>
    <dbReference type="NCBI Taxonomy" id="360412"/>
    <lineage>
        <taxon>Bacteria</taxon>
        <taxon>Bacillati</taxon>
        <taxon>Chloroflexota</taxon>
        <taxon>Anaerolineae</taxon>
        <taxon>Anaerolineales</taxon>
        <taxon>Anaerolineaceae</taxon>
        <taxon>Longilinea</taxon>
    </lineage>
</organism>
<keyword evidence="3" id="KW-1185">Reference proteome</keyword>